<evidence type="ECO:0000313" key="3">
    <source>
        <dbReference type="Proteomes" id="UP000223913"/>
    </source>
</evidence>
<dbReference type="Gene3D" id="1.10.1330.10">
    <property type="entry name" value="Dockerin domain"/>
    <property type="match status" value="1"/>
</dbReference>
<dbReference type="NCBIfam" id="TIGR04183">
    <property type="entry name" value="Por_Secre_tail"/>
    <property type="match status" value="1"/>
</dbReference>
<feature type="domain" description="Secretion system C-terminal sorting" evidence="1">
    <location>
        <begin position="309"/>
        <end position="377"/>
    </location>
</feature>
<dbReference type="InterPro" id="IPR026444">
    <property type="entry name" value="Secre_tail"/>
</dbReference>
<dbReference type="InterPro" id="IPR036439">
    <property type="entry name" value="Dockerin_dom_sf"/>
</dbReference>
<reference evidence="2 3" key="1">
    <citation type="submission" date="2017-10" db="EMBL/GenBank/DDBJ databases">
        <title>The draft genome sequence of Lewinella nigricans NBRC 102662.</title>
        <authorList>
            <person name="Wang K."/>
        </authorList>
    </citation>
    <scope>NUCLEOTIDE SEQUENCE [LARGE SCALE GENOMIC DNA]</scope>
    <source>
        <strain evidence="2 3">NBRC 102662</strain>
    </source>
</reference>
<sequence>MYLSRSILPSIFVSELQTTVPLRNIISITIIILWQCTTALGQQVWPGDINNNGIVNNIDVLYWAVANGSEGAERTDATTEWVGQNLPTTPWGESFPDGLNFAYADCNGDGVVDDADKKVIEDNFGKVHGIVMPDNFLTGDPEQDPTLALSSDMPVLAPGATLKADLSLGSQLDTVFGFYGLAFTATYDTNFVADRGNSVTLDILEDTWMSGMGVEKVIKFIKNDRKNGIVQIAVVRKDGNEVTGFGEVGSLNIVMEDIVVGKSDIVVTDIKTTNYNLLDFQVAPSDLRYEVDTTLTPVIQPIKTSGINVYPNPAFDQINIELEDAQENIRHLELFDVNGRLLQERDVTTGTNQEKINISQYPSGIYTVKIFSDRGLYVRSFVRKHY</sequence>
<gene>
    <name evidence="2" type="ORF">CRP01_14205</name>
</gene>
<dbReference type="EMBL" id="PDUD01000019">
    <property type="protein sequence ID" value="PHN06116.1"/>
    <property type="molecule type" value="Genomic_DNA"/>
</dbReference>
<dbReference type="OrthoDB" id="3179827at2"/>
<accession>A0A2D0NCM0</accession>
<protein>
    <recommendedName>
        <fullName evidence="1">Secretion system C-terminal sorting domain-containing protein</fullName>
    </recommendedName>
</protein>
<dbReference type="AlphaFoldDB" id="A0A2D0NCM0"/>
<dbReference type="Pfam" id="PF18962">
    <property type="entry name" value="Por_Secre_tail"/>
    <property type="match status" value="1"/>
</dbReference>
<evidence type="ECO:0000313" key="2">
    <source>
        <dbReference type="EMBL" id="PHN06116.1"/>
    </source>
</evidence>
<evidence type="ECO:0000259" key="1">
    <source>
        <dbReference type="Pfam" id="PF18962"/>
    </source>
</evidence>
<dbReference type="Proteomes" id="UP000223913">
    <property type="component" value="Unassembled WGS sequence"/>
</dbReference>
<comment type="caution">
    <text evidence="2">The sequence shown here is derived from an EMBL/GenBank/DDBJ whole genome shotgun (WGS) entry which is preliminary data.</text>
</comment>
<dbReference type="GO" id="GO:0000272">
    <property type="term" value="P:polysaccharide catabolic process"/>
    <property type="evidence" value="ECO:0007669"/>
    <property type="project" value="InterPro"/>
</dbReference>
<name>A0A2D0NCM0_FLAN2</name>
<organism evidence="2 3">
    <name type="scientific">Flavilitoribacter nigricans (strain ATCC 23147 / DSM 23189 / NBRC 102662 / NCIMB 1420 / SS-2)</name>
    <name type="common">Lewinella nigricans</name>
    <dbReference type="NCBI Taxonomy" id="1122177"/>
    <lineage>
        <taxon>Bacteria</taxon>
        <taxon>Pseudomonadati</taxon>
        <taxon>Bacteroidota</taxon>
        <taxon>Saprospiria</taxon>
        <taxon>Saprospirales</taxon>
        <taxon>Lewinellaceae</taxon>
        <taxon>Flavilitoribacter</taxon>
    </lineage>
</organism>
<proteinExistence type="predicted"/>
<keyword evidence="3" id="KW-1185">Reference proteome</keyword>